<feature type="compositionally biased region" description="Basic residues" evidence="1">
    <location>
        <begin position="20"/>
        <end position="31"/>
    </location>
</feature>
<evidence type="ECO:0000313" key="3">
    <source>
        <dbReference type="Proteomes" id="UP001501444"/>
    </source>
</evidence>
<dbReference type="EMBL" id="BAAARV010000055">
    <property type="protein sequence ID" value="GAA2362550.1"/>
    <property type="molecule type" value="Genomic_DNA"/>
</dbReference>
<evidence type="ECO:0000256" key="1">
    <source>
        <dbReference type="SAM" id="MobiDB-lite"/>
    </source>
</evidence>
<gene>
    <name evidence="2" type="ORF">GCM10010170_058730</name>
</gene>
<keyword evidence="3" id="KW-1185">Reference proteome</keyword>
<organism evidence="2 3">
    <name type="scientific">Dactylosporangium salmoneum</name>
    <dbReference type="NCBI Taxonomy" id="53361"/>
    <lineage>
        <taxon>Bacteria</taxon>
        <taxon>Bacillati</taxon>
        <taxon>Actinomycetota</taxon>
        <taxon>Actinomycetes</taxon>
        <taxon>Micromonosporales</taxon>
        <taxon>Micromonosporaceae</taxon>
        <taxon>Dactylosporangium</taxon>
    </lineage>
</organism>
<reference evidence="2 3" key="1">
    <citation type="journal article" date="2019" name="Int. J. Syst. Evol. Microbiol.">
        <title>The Global Catalogue of Microorganisms (GCM) 10K type strain sequencing project: providing services to taxonomists for standard genome sequencing and annotation.</title>
        <authorList>
            <consortium name="The Broad Institute Genomics Platform"/>
            <consortium name="The Broad Institute Genome Sequencing Center for Infectious Disease"/>
            <person name="Wu L."/>
            <person name="Ma J."/>
        </authorList>
    </citation>
    <scope>NUCLEOTIDE SEQUENCE [LARGE SCALE GENOMIC DNA]</scope>
    <source>
        <strain evidence="2 3">JCM 3272</strain>
    </source>
</reference>
<evidence type="ECO:0000313" key="2">
    <source>
        <dbReference type="EMBL" id="GAA2362550.1"/>
    </source>
</evidence>
<dbReference type="Proteomes" id="UP001501444">
    <property type="component" value="Unassembled WGS sequence"/>
</dbReference>
<feature type="region of interest" description="Disordered" evidence="1">
    <location>
        <begin position="1"/>
        <end position="31"/>
    </location>
</feature>
<proteinExistence type="predicted"/>
<comment type="caution">
    <text evidence="2">The sequence shown here is derived from an EMBL/GenBank/DDBJ whole genome shotgun (WGS) entry which is preliminary data.</text>
</comment>
<accession>A0ABN3GVV8</accession>
<protein>
    <submittedName>
        <fullName evidence="2">Uncharacterized protein</fullName>
    </submittedName>
</protein>
<name>A0ABN3GVV8_9ACTN</name>
<sequence length="80" mass="9294">MGDRESDAANPASKPGPGYRPKHRRPSSHRWSHRRAAWLVLQLVGILVEDEVLTRYEDPTTWMKVLVRFSLSTLELRPDR</sequence>